<organism evidence="1 2">
    <name type="scientific">Phytophthora megakarya</name>
    <dbReference type="NCBI Taxonomy" id="4795"/>
    <lineage>
        <taxon>Eukaryota</taxon>
        <taxon>Sar</taxon>
        <taxon>Stramenopiles</taxon>
        <taxon>Oomycota</taxon>
        <taxon>Peronosporomycetes</taxon>
        <taxon>Peronosporales</taxon>
        <taxon>Peronosporaceae</taxon>
        <taxon>Phytophthora</taxon>
    </lineage>
</organism>
<reference evidence="2" key="1">
    <citation type="submission" date="2017-03" db="EMBL/GenBank/DDBJ databases">
        <title>Phytopthora megakarya and P. palmivora, two closely related causual agents of cacao black pod achieved similar genome size and gene model numbers by different mechanisms.</title>
        <authorList>
            <person name="Ali S."/>
            <person name="Shao J."/>
            <person name="Larry D.J."/>
            <person name="Kronmiller B."/>
            <person name="Shen D."/>
            <person name="Strem M.D."/>
            <person name="Melnick R.L."/>
            <person name="Guiltinan M.J."/>
            <person name="Tyler B.M."/>
            <person name="Meinhardt L.W."/>
            <person name="Bailey B.A."/>
        </authorList>
    </citation>
    <scope>NUCLEOTIDE SEQUENCE [LARGE SCALE GENOMIC DNA]</scope>
    <source>
        <strain evidence="2">zdho120</strain>
    </source>
</reference>
<proteinExistence type="predicted"/>
<protein>
    <submittedName>
        <fullName evidence="1">Cyclic AMP-dependent protein kinase</fullName>
    </submittedName>
</protein>
<dbReference type="GO" id="GO:0016301">
    <property type="term" value="F:kinase activity"/>
    <property type="evidence" value="ECO:0007669"/>
    <property type="project" value="UniProtKB-KW"/>
</dbReference>
<dbReference type="GO" id="GO:0003676">
    <property type="term" value="F:nucleic acid binding"/>
    <property type="evidence" value="ECO:0007669"/>
    <property type="project" value="InterPro"/>
</dbReference>
<name>A0A225V2Z9_9STRA</name>
<accession>A0A225V2Z9</accession>
<sequence length="161" mass="18155">MDGAPELNGHVIDALVDLLQTKKLMPGSFVGMVERFHCSWKGMMAVYVAEVQNDCDHWVHCAAYTYNGAWHSGTGFSPNELMMGRRQRNPKMLRESGVMQMGTFDDYHRDLGKATTKLTNQWVGPVRIVEDARFDNWGMVREDTGGNLVVHSSFFGHESLS</sequence>
<comment type="caution">
    <text evidence="1">The sequence shown here is derived from an EMBL/GenBank/DDBJ whole genome shotgun (WGS) entry which is preliminary data.</text>
</comment>
<dbReference type="SUPFAM" id="SSF53098">
    <property type="entry name" value="Ribonuclease H-like"/>
    <property type="match status" value="1"/>
</dbReference>
<dbReference type="AlphaFoldDB" id="A0A225V2Z9"/>
<evidence type="ECO:0000313" key="2">
    <source>
        <dbReference type="Proteomes" id="UP000198211"/>
    </source>
</evidence>
<dbReference type="InterPro" id="IPR012337">
    <property type="entry name" value="RNaseH-like_sf"/>
</dbReference>
<keyword evidence="1" id="KW-0418">Kinase</keyword>
<dbReference type="Gene3D" id="3.30.420.10">
    <property type="entry name" value="Ribonuclease H-like superfamily/Ribonuclease H"/>
    <property type="match status" value="1"/>
</dbReference>
<dbReference type="EMBL" id="NBNE01008255">
    <property type="protein sequence ID" value="OWY99681.1"/>
    <property type="molecule type" value="Genomic_DNA"/>
</dbReference>
<keyword evidence="2" id="KW-1185">Reference proteome</keyword>
<keyword evidence="1" id="KW-0808">Transferase</keyword>
<dbReference type="InterPro" id="IPR036397">
    <property type="entry name" value="RNaseH_sf"/>
</dbReference>
<dbReference type="Proteomes" id="UP000198211">
    <property type="component" value="Unassembled WGS sequence"/>
</dbReference>
<evidence type="ECO:0000313" key="1">
    <source>
        <dbReference type="EMBL" id="OWY99681.1"/>
    </source>
</evidence>
<gene>
    <name evidence="1" type="ORF">PHMEG_00029280</name>
</gene>